<evidence type="ECO:0000313" key="6">
    <source>
        <dbReference type="Proteomes" id="UP001652582"/>
    </source>
</evidence>
<comment type="similarity">
    <text evidence="2">Belongs to the GMC oxidoreductase family.</text>
</comment>
<accession>A0ABM3LIG2</accession>
<evidence type="ECO:0000259" key="5">
    <source>
        <dbReference type="PROSITE" id="PS00624"/>
    </source>
</evidence>
<comment type="cofactor">
    <cofactor evidence="1">
        <name>FAD</name>
        <dbReference type="ChEBI" id="CHEBI:57692"/>
    </cofactor>
</comment>
<dbReference type="Pfam" id="PF00732">
    <property type="entry name" value="GMC_oxred_N"/>
    <property type="match status" value="1"/>
</dbReference>
<dbReference type="PANTHER" id="PTHR11552:SF147">
    <property type="entry name" value="CHOLINE DEHYDROGENASE, MITOCHONDRIAL"/>
    <property type="match status" value="1"/>
</dbReference>
<dbReference type="SUPFAM" id="SSF51905">
    <property type="entry name" value="FAD/NAD(P)-binding domain"/>
    <property type="match status" value="1"/>
</dbReference>
<dbReference type="SUPFAM" id="SSF54373">
    <property type="entry name" value="FAD-linked reductases, C-terminal domain"/>
    <property type="match status" value="1"/>
</dbReference>
<gene>
    <name evidence="7" type="primary">LOC112053164</name>
</gene>
<evidence type="ECO:0000256" key="3">
    <source>
        <dbReference type="ARBA" id="ARBA00022630"/>
    </source>
</evidence>
<evidence type="ECO:0000313" key="7">
    <source>
        <dbReference type="RefSeq" id="XP_052738870.1"/>
    </source>
</evidence>
<keyword evidence="4" id="KW-0274">FAD</keyword>
<evidence type="ECO:0000256" key="1">
    <source>
        <dbReference type="ARBA" id="ARBA00001974"/>
    </source>
</evidence>
<proteinExistence type="inferred from homology"/>
<keyword evidence="3" id="KW-0285">Flavoprotein</keyword>
<protein>
    <submittedName>
        <fullName evidence="7">Ecdysone oxidase-like</fullName>
    </submittedName>
</protein>
<reference evidence="7" key="1">
    <citation type="submission" date="2025-08" db="UniProtKB">
        <authorList>
            <consortium name="RefSeq"/>
        </authorList>
    </citation>
    <scope>IDENTIFICATION</scope>
</reference>
<dbReference type="InterPro" id="IPR012132">
    <property type="entry name" value="GMC_OxRdtase"/>
</dbReference>
<dbReference type="Gene3D" id="3.30.560.10">
    <property type="entry name" value="Glucose Oxidase, domain 3"/>
    <property type="match status" value="1"/>
</dbReference>
<dbReference type="GeneID" id="112053164"/>
<name>A0ABM3LIG2_BICAN</name>
<evidence type="ECO:0000256" key="2">
    <source>
        <dbReference type="ARBA" id="ARBA00010790"/>
    </source>
</evidence>
<dbReference type="InterPro" id="IPR036188">
    <property type="entry name" value="FAD/NAD-bd_sf"/>
</dbReference>
<dbReference type="Pfam" id="PF05199">
    <property type="entry name" value="GMC_oxred_C"/>
    <property type="match status" value="1"/>
</dbReference>
<dbReference type="Gene3D" id="3.50.50.60">
    <property type="entry name" value="FAD/NAD(P)-binding domain"/>
    <property type="match status" value="1"/>
</dbReference>
<dbReference type="PANTHER" id="PTHR11552">
    <property type="entry name" value="GLUCOSE-METHANOL-CHOLINE GMC OXIDOREDUCTASE"/>
    <property type="match status" value="1"/>
</dbReference>
<dbReference type="PIRSF" id="PIRSF000137">
    <property type="entry name" value="Alcohol_oxidase"/>
    <property type="match status" value="1"/>
</dbReference>
<dbReference type="Proteomes" id="UP001652582">
    <property type="component" value="Chromosome 8"/>
</dbReference>
<evidence type="ECO:0000256" key="4">
    <source>
        <dbReference type="ARBA" id="ARBA00022827"/>
    </source>
</evidence>
<keyword evidence="6" id="KW-1185">Reference proteome</keyword>
<dbReference type="InterPro" id="IPR000172">
    <property type="entry name" value="GMC_OxRdtase_N"/>
</dbReference>
<sequence length="576" mass="63458">MVALTRKKEVLDVYHFKNCHHPYCVIIFFIFSTGADDAVYDYIVVGAGTAGSVVANRLTENPDVQVLAIEAGGEPAFETEYAGLFPLLTKTNYDWNYVSEDDGYTAQYHRNGYLDLPSGKVYGGSSTLHHFYYVRGHANDYKAWADAAGDESWSFEHLLPYFKKSERLEDEEILNSATGKYHGTNGSIIITRELRDSPLKYLEAFKEVGHNVVDDLNTGDTLGFARPMFTIGDGIRQSSAIGYLSPLKNRPNFHLAKETTVDKILIDENKNAIGVQASANGQTFNIYARKEVIVSAGTFNSPKLLMLSGIGPKSHLESLGIEVVADLPVGQNMEDHVTAFLVHKLGEASETPAPESPSLFPIPTFVGVDAVDKTQSHPDYVTLNLICRNNPSNLALLCSSVFGLHDDVCNQLITAGTGNEILATVFNVARPKSRGEVVLRSADPKDTPKIYTGYFSNSEDLENNAAYIEDFIKVTNSSFFREVGGETMYFDLPNCRGLELNTREYWKCYVLNMMDTTFHYSSTCRMGSVLDAKLKVLGVNKLRVVDASAMPNTVSANINAAVLVLAEKAADMMKNA</sequence>
<organism evidence="6 7">
    <name type="scientific">Bicyclus anynana</name>
    <name type="common">Squinting bush brown butterfly</name>
    <dbReference type="NCBI Taxonomy" id="110368"/>
    <lineage>
        <taxon>Eukaryota</taxon>
        <taxon>Metazoa</taxon>
        <taxon>Ecdysozoa</taxon>
        <taxon>Arthropoda</taxon>
        <taxon>Hexapoda</taxon>
        <taxon>Insecta</taxon>
        <taxon>Pterygota</taxon>
        <taxon>Neoptera</taxon>
        <taxon>Endopterygota</taxon>
        <taxon>Lepidoptera</taxon>
        <taxon>Glossata</taxon>
        <taxon>Ditrysia</taxon>
        <taxon>Papilionoidea</taxon>
        <taxon>Nymphalidae</taxon>
        <taxon>Satyrinae</taxon>
        <taxon>Satyrini</taxon>
        <taxon>Mycalesina</taxon>
        <taxon>Bicyclus</taxon>
    </lineage>
</organism>
<feature type="domain" description="Glucose-methanol-choline oxidoreductase N-terminal" evidence="5">
    <location>
        <begin position="297"/>
        <end position="311"/>
    </location>
</feature>
<dbReference type="RefSeq" id="XP_052738870.1">
    <property type="nucleotide sequence ID" value="XM_052882910.1"/>
</dbReference>
<dbReference type="PROSITE" id="PS00624">
    <property type="entry name" value="GMC_OXRED_2"/>
    <property type="match status" value="1"/>
</dbReference>
<dbReference type="InterPro" id="IPR007867">
    <property type="entry name" value="GMC_OxRtase_C"/>
</dbReference>